<dbReference type="AlphaFoldDB" id="A0A919RC37"/>
<comment type="caution">
    <text evidence="3">The sequence shown here is derived from an EMBL/GenBank/DDBJ whole genome shotgun (WGS) entry which is preliminary data.</text>
</comment>
<dbReference type="PROSITE" id="PS51318">
    <property type="entry name" value="TAT"/>
    <property type="match status" value="1"/>
</dbReference>
<dbReference type="Proteomes" id="UP000606172">
    <property type="component" value="Unassembled WGS sequence"/>
</dbReference>
<organism evidence="3 4">
    <name type="scientific">Sinosporangium siamense</name>
    <dbReference type="NCBI Taxonomy" id="1367973"/>
    <lineage>
        <taxon>Bacteria</taxon>
        <taxon>Bacillati</taxon>
        <taxon>Actinomycetota</taxon>
        <taxon>Actinomycetes</taxon>
        <taxon>Streptosporangiales</taxon>
        <taxon>Streptosporangiaceae</taxon>
        <taxon>Sinosporangium</taxon>
    </lineage>
</organism>
<reference evidence="3" key="1">
    <citation type="submission" date="2021-01" db="EMBL/GenBank/DDBJ databases">
        <title>Whole genome shotgun sequence of Sinosporangium siamense NBRC 109515.</title>
        <authorList>
            <person name="Komaki H."/>
            <person name="Tamura T."/>
        </authorList>
    </citation>
    <scope>NUCLEOTIDE SEQUENCE</scope>
    <source>
        <strain evidence="3">NBRC 109515</strain>
    </source>
</reference>
<keyword evidence="4" id="KW-1185">Reference proteome</keyword>
<name>A0A919RC37_9ACTN</name>
<protein>
    <submittedName>
        <fullName evidence="3">Uncharacterized protein</fullName>
    </submittedName>
</protein>
<keyword evidence="2" id="KW-0472">Membrane</keyword>
<proteinExistence type="predicted"/>
<gene>
    <name evidence="3" type="ORF">Ssi02_11680</name>
</gene>
<keyword evidence="2" id="KW-0812">Transmembrane</keyword>
<dbReference type="InterPro" id="IPR006311">
    <property type="entry name" value="TAT_signal"/>
</dbReference>
<feature type="compositionally biased region" description="Low complexity" evidence="1">
    <location>
        <begin position="23"/>
        <end position="37"/>
    </location>
</feature>
<evidence type="ECO:0000313" key="3">
    <source>
        <dbReference type="EMBL" id="GII90937.1"/>
    </source>
</evidence>
<feature type="transmembrane region" description="Helical" evidence="2">
    <location>
        <begin position="49"/>
        <end position="74"/>
    </location>
</feature>
<evidence type="ECO:0000313" key="4">
    <source>
        <dbReference type="Proteomes" id="UP000606172"/>
    </source>
</evidence>
<sequence length="172" mass="18313">MSSLLDRIPIITVEAQAGEQATSGAAPADRPASGAASTGMGRRGFLRTVAVGGTALAMTALGWIANVMPAYAVGRKDRHPRHCMGVNVSGDVACWGRQYISGSYCGSDGYHRLDRVSGGPGVTLDYNWQAACGGYAGWYWTSGGRRINCWDGYYDVFAGGIYRSRTTTACRR</sequence>
<evidence type="ECO:0000256" key="2">
    <source>
        <dbReference type="SAM" id="Phobius"/>
    </source>
</evidence>
<accession>A0A919RC37</accession>
<dbReference type="EMBL" id="BOOW01000007">
    <property type="protein sequence ID" value="GII90937.1"/>
    <property type="molecule type" value="Genomic_DNA"/>
</dbReference>
<evidence type="ECO:0000256" key="1">
    <source>
        <dbReference type="SAM" id="MobiDB-lite"/>
    </source>
</evidence>
<feature type="region of interest" description="Disordered" evidence="1">
    <location>
        <begin position="19"/>
        <end position="39"/>
    </location>
</feature>
<keyword evidence="2" id="KW-1133">Transmembrane helix</keyword>
<dbReference type="RefSeq" id="WP_204021799.1">
    <property type="nucleotide sequence ID" value="NZ_BOOW01000007.1"/>
</dbReference>